<dbReference type="RefSeq" id="WP_138895293.1">
    <property type="nucleotide sequence ID" value="NZ_BMVO01000047.1"/>
</dbReference>
<gene>
    <name evidence="1" type="ORF">GCM10010346_65120</name>
</gene>
<sequence length="332" mass="36199">MATALGSLRRLLMAPSLRDVSFAGRGFPVTETAATRQLETIPQAVVAGFEWGIESKGLWEIERRLSLVDPEVQGFAYEGATMASVIRDSMPGRGGRTRELLQGAGRRHIFLNYIGIGFAMAKLPRPLWKKVMPDELDGEEFYPPMNWLAVDGYGFDRAYFDPARWVDDQRPDTPYAWDGHPDYFRRAVDQGIGRALWFIHGAHVGQVSAAVRRFASAREPDLWAGVGLAATFAGCSTAGELAALRAEAGELHGHVAQGAVFAAKARHFSATVPEHTRIALHALAGITVEAAAALADAAAPEPGVAGDVPTYELWRRAVREQLLAHTRQAFLE</sequence>
<dbReference type="InterPro" id="IPR012964">
    <property type="entry name" value="DUF1702"/>
</dbReference>
<reference evidence="2" key="1">
    <citation type="journal article" date="2019" name="Int. J. Syst. Evol. Microbiol.">
        <title>The Global Catalogue of Microorganisms (GCM) 10K type strain sequencing project: providing services to taxonomists for standard genome sequencing and annotation.</title>
        <authorList>
            <consortium name="The Broad Institute Genomics Platform"/>
            <consortium name="The Broad Institute Genome Sequencing Center for Infectious Disease"/>
            <person name="Wu L."/>
            <person name="Ma J."/>
        </authorList>
    </citation>
    <scope>NUCLEOTIDE SEQUENCE [LARGE SCALE GENOMIC DNA]</scope>
    <source>
        <strain evidence="2">JCM 4737</strain>
    </source>
</reference>
<evidence type="ECO:0000313" key="2">
    <source>
        <dbReference type="Proteomes" id="UP000599437"/>
    </source>
</evidence>
<organism evidence="1 2">
    <name type="scientific">Streptomyces chryseus</name>
    <dbReference type="NCBI Taxonomy" id="68186"/>
    <lineage>
        <taxon>Bacteria</taxon>
        <taxon>Bacillati</taxon>
        <taxon>Actinomycetota</taxon>
        <taxon>Actinomycetes</taxon>
        <taxon>Kitasatosporales</taxon>
        <taxon>Streptomycetaceae</taxon>
        <taxon>Streptomyces</taxon>
    </lineage>
</organism>
<keyword evidence="2" id="KW-1185">Reference proteome</keyword>
<dbReference type="EMBL" id="BMVO01000047">
    <property type="protein sequence ID" value="GHB32849.1"/>
    <property type="molecule type" value="Genomic_DNA"/>
</dbReference>
<dbReference type="Proteomes" id="UP000599437">
    <property type="component" value="Unassembled WGS sequence"/>
</dbReference>
<accession>A0ABQ3EFB5</accession>
<name>A0ABQ3EFB5_9ACTN</name>
<dbReference type="Pfam" id="PF08012">
    <property type="entry name" value="DUF1702"/>
    <property type="match status" value="1"/>
</dbReference>
<comment type="caution">
    <text evidence="1">The sequence shown here is derived from an EMBL/GenBank/DDBJ whole genome shotgun (WGS) entry which is preliminary data.</text>
</comment>
<evidence type="ECO:0008006" key="3">
    <source>
        <dbReference type="Google" id="ProtNLM"/>
    </source>
</evidence>
<evidence type="ECO:0000313" key="1">
    <source>
        <dbReference type="EMBL" id="GHB32849.1"/>
    </source>
</evidence>
<proteinExistence type="predicted"/>
<protein>
    <recommendedName>
        <fullName evidence="3">Enediyne biosynthesis protein</fullName>
    </recommendedName>
</protein>